<gene>
    <name evidence="1" type="ORF">SLEP1_g39703</name>
</gene>
<dbReference type="AlphaFoldDB" id="A0AAV5L1U5"/>
<dbReference type="Proteomes" id="UP001054252">
    <property type="component" value="Unassembled WGS sequence"/>
</dbReference>
<evidence type="ECO:0000313" key="1">
    <source>
        <dbReference type="EMBL" id="GKV30941.1"/>
    </source>
</evidence>
<proteinExistence type="predicted"/>
<keyword evidence="2" id="KW-1185">Reference proteome</keyword>
<comment type="caution">
    <text evidence="1">The sequence shown here is derived from an EMBL/GenBank/DDBJ whole genome shotgun (WGS) entry which is preliminary data.</text>
</comment>
<evidence type="ECO:0000313" key="2">
    <source>
        <dbReference type="Proteomes" id="UP001054252"/>
    </source>
</evidence>
<reference evidence="1 2" key="1">
    <citation type="journal article" date="2021" name="Commun. Biol.">
        <title>The genome of Shorea leprosula (Dipterocarpaceae) highlights the ecological relevance of drought in aseasonal tropical rainforests.</title>
        <authorList>
            <person name="Ng K.K.S."/>
            <person name="Kobayashi M.J."/>
            <person name="Fawcett J.A."/>
            <person name="Hatakeyama M."/>
            <person name="Paape T."/>
            <person name="Ng C.H."/>
            <person name="Ang C.C."/>
            <person name="Tnah L.H."/>
            <person name="Lee C.T."/>
            <person name="Nishiyama T."/>
            <person name="Sese J."/>
            <person name="O'Brien M.J."/>
            <person name="Copetti D."/>
            <person name="Mohd Noor M.I."/>
            <person name="Ong R.C."/>
            <person name="Putra M."/>
            <person name="Sireger I.Z."/>
            <person name="Indrioko S."/>
            <person name="Kosugi Y."/>
            <person name="Izuno A."/>
            <person name="Isagi Y."/>
            <person name="Lee S.L."/>
            <person name="Shimizu K.K."/>
        </authorList>
    </citation>
    <scope>NUCLEOTIDE SEQUENCE [LARGE SCALE GENOMIC DNA]</scope>
    <source>
        <strain evidence="1">214</strain>
    </source>
</reference>
<organism evidence="1 2">
    <name type="scientific">Rubroshorea leprosula</name>
    <dbReference type="NCBI Taxonomy" id="152421"/>
    <lineage>
        <taxon>Eukaryota</taxon>
        <taxon>Viridiplantae</taxon>
        <taxon>Streptophyta</taxon>
        <taxon>Embryophyta</taxon>
        <taxon>Tracheophyta</taxon>
        <taxon>Spermatophyta</taxon>
        <taxon>Magnoliopsida</taxon>
        <taxon>eudicotyledons</taxon>
        <taxon>Gunneridae</taxon>
        <taxon>Pentapetalae</taxon>
        <taxon>rosids</taxon>
        <taxon>malvids</taxon>
        <taxon>Malvales</taxon>
        <taxon>Dipterocarpaceae</taxon>
        <taxon>Rubroshorea</taxon>
    </lineage>
</organism>
<accession>A0AAV5L1U5</accession>
<dbReference type="EMBL" id="BPVZ01000089">
    <property type="protein sequence ID" value="GKV30941.1"/>
    <property type="molecule type" value="Genomic_DNA"/>
</dbReference>
<protein>
    <submittedName>
        <fullName evidence="1">Uncharacterized protein</fullName>
    </submittedName>
</protein>
<name>A0AAV5L1U5_9ROSI</name>
<sequence>MEINCFCTGKAIKRFDLAFPTIQPTPAVSFVPATQCLASGEIWSISMNTSGVDCSHDSKATLVKQIA</sequence>